<feature type="compositionally biased region" description="Low complexity" evidence="1">
    <location>
        <begin position="46"/>
        <end position="58"/>
    </location>
</feature>
<keyword evidence="3" id="KW-1185">Reference proteome</keyword>
<feature type="region of interest" description="Disordered" evidence="1">
    <location>
        <begin position="1"/>
        <end position="259"/>
    </location>
</feature>
<dbReference type="RefSeq" id="XP_016636809.1">
    <property type="nucleotide sequence ID" value="XM_016771670.1"/>
</dbReference>
<proteinExistence type="predicted"/>
<accession>A0A0D2IZZ9</accession>
<reference evidence="2 3" key="1">
    <citation type="submission" date="2015-01" db="EMBL/GenBank/DDBJ databases">
        <title>The Genome Sequence of Fonsecaea multimorphosa CBS 102226.</title>
        <authorList>
            <consortium name="The Broad Institute Genomics Platform"/>
            <person name="Cuomo C."/>
            <person name="de Hoog S."/>
            <person name="Gorbushina A."/>
            <person name="Stielow B."/>
            <person name="Teixiera M."/>
            <person name="Abouelleil A."/>
            <person name="Chapman S.B."/>
            <person name="Priest M."/>
            <person name="Young S.K."/>
            <person name="Wortman J."/>
            <person name="Nusbaum C."/>
            <person name="Birren B."/>
        </authorList>
    </citation>
    <scope>NUCLEOTIDE SEQUENCE [LARGE SCALE GENOMIC DNA]</scope>
    <source>
        <strain evidence="2 3">CBS 102226</strain>
    </source>
</reference>
<feature type="compositionally biased region" description="Polar residues" evidence="1">
    <location>
        <begin position="59"/>
        <end position="69"/>
    </location>
</feature>
<organism evidence="2 3">
    <name type="scientific">Fonsecaea multimorphosa CBS 102226</name>
    <dbReference type="NCBI Taxonomy" id="1442371"/>
    <lineage>
        <taxon>Eukaryota</taxon>
        <taxon>Fungi</taxon>
        <taxon>Dikarya</taxon>
        <taxon>Ascomycota</taxon>
        <taxon>Pezizomycotina</taxon>
        <taxon>Eurotiomycetes</taxon>
        <taxon>Chaetothyriomycetidae</taxon>
        <taxon>Chaetothyriales</taxon>
        <taxon>Herpotrichiellaceae</taxon>
        <taxon>Fonsecaea</taxon>
    </lineage>
</organism>
<gene>
    <name evidence="2" type="ORF">Z520_01152</name>
</gene>
<name>A0A0D2IZZ9_9EURO</name>
<dbReference type="VEuPathDB" id="FungiDB:Z520_01152"/>
<dbReference type="AlphaFoldDB" id="A0A0D2IZZ9"/>
<feature type="compositionally biased region" description="Polar residues" evidence="1">
    <location>
        <begin position="1"/>
        <end position="13"/>
    </location>
</feature>
<sequence length="259" mass="27651">MSTSGHSSSTGRPQASRPPPPRGNGHPAASPHNSEAPLPTPSTVHSSQPSFQFSPTSTRSSHTAPSTHGNVPAAGGEEGDEDGEFPDEETMHAMTGGFHDPQTPMPHEPALPDSPTRPEDAHPTPGGSHFPGAYGDHNTQAHAPTPGGSHFPGAYGSHNTQMQHGAAGGEEDGEEFPDDQTIHDMTNSPTRPEDAHPAAAGGNHSYQHPANFMDMYGEDEEDPGYYDEEDPENYMHEGEEEDPNSFMDMNEEDGEEPQY</sequence>
<evidence type="ECO:0000256" key="1">
    <source>
        <dbReference type="SAM" id="MobiDB-lite"/>
    </source>
</evidence>
<evidence type="ECO:0000313" key="3">
    <source>
        <dbReference type="Proteomes" id="UP000053411"/>
    </source>
</evidence>
<dbReference type="GeneID" id="27706898"/>
<feature type="compositionally biased region" description="Acidic residues" evidence="1">
    <location>
        <begin position="216"/>
        <end position="259"/>
    </location>
</feature>
<dbReference type="EMBL" id="KN848063">
    <property type="protein sequence ID" value="KIY02687.1"/>
    <property type="molecule type" value="Genomic_DNA"/>
</dbReference>
<protein>
    <submittedName>
        <fullName evidence="2">Uncharacterized protein</fullName>
    </submittedName>
</protein>
<feature type="compositionally biased region" description="Acidic residues" evidence="1">
    <location>
        <begin position="169"/>
        <end position="178"/>
    </location>
</feature>
<dbReference type="OrthoDB" id="10658748at2759"/>
<dbReference type="Proteomes" id="UP000053411">
    <property type="component" value="Unassembled WGS sequence"/>
</dbReference>
<evidence type="ECO:0000313" key="2">
    <source>
        <dbReference type="EMBL" id="KIY02687.1"/>
    </source>
</evidence>
<feature type="compositionally biased region" description="Acidic residues" evidence="1">
    <location>
        <begin position="77"/>
        <end position="88"/>
    </location>
</feature>